<name>A0A561PX18_9BACT</name>
<keyword evidence="2" id="KW-1185">Reference proteome</keyword>
<dbReference type="AlphaFoldDB" id="A0A561PX18"/>
<dbReference type="RefSeq" id="WP_145666530.1">
    <property type="nucleotide sequence ID" value="NZ_VIWO01000002.1"/>
</dbReference>
<dbReference type="Proteomes" id="UP000320811">
    <property type="component" value="Unassembled WGS sequence"/>
</dbReference>
<protein>
    <submittedName>
        <fullName evidence="1">Uncharacterized protein</fullName>
    </submittedName>
</protein>
<accession>A0A561PX18</accession>
<reference evidence="1 2" key="1">
    <citation type="submission" date="2019-06" db="EMBL/GenBank/DDBJ databases">
        <title>Sorghum-associated microbial communities from plants grown in Nebraska, USA.</title>
        <authorList>
            <person name="Schachtman D."/>
        </authorList>
    </citation>
    <scope>NUCLEOTIDE SEQUENCE [LARGE SCALE GENOMIC DNA]</scope>
    <source>
        <strain evidence="1 2">1209</strain>
    </source>
</reference>
<evidence type="ECO:0000313" key="1">
    <source>
        <dbReference type="EMBL" id="TWF42646.1"/>
    </source>
</evidence>
<dbReference type="OrthoDB" id="661524at2"/>
<sequence>MSNLPNRPIPSDAGGFISLEEMLELTKNHDDDHANQKSFDSHVKAMCFGKDKILEVLDQPGAVAMRIYYGIKLNGDSQRERKMILVAVDENGNDILPKSAAEMAAAQASGIVAKDTPPVILDQGVPCPQYCSGTKP</sequence>
<comment type="caution">
    <text evidence="1">The sequence shown here is derived from an EMBL/GenBank/DDBJ whole genome shotgun (WGS) entry which is preliminary data.</text>
</comment>
<gene>
    <name evidence="1" type="ORF">FHW36_102407</name>
</gene>
<dbReference type="EMBL" id="VIWO01000002">
    <property type="protein sequence ID" value="TWF42646.1"/>
    <property type="molecule type" value="Genomic_DNA"/>
</dbReference>
<evidence type="ECO:0000313" key="2">
    <source>
        <dbReference type="Proteomes" id="UP000320811"/>
    </source>
</evidence>
<organism evidence="1 2">
    <name type="scientific">Chitinophaga polysaccharea</name>
    <dbReference type="NCBI Taxonomy" id="1293035"/>
    <lineage>
        <taxon>Bacteria</taxon>
        <taxon>Pseudomonadati</taxon>
        <taxon>Bacteroidota</taxon>
        <taxon>Chitinophagia</taxon>
        <taxon>Chitinophagales</taxon>
        <taxon>Chitinophagaceae</taxon>
        <taxon>Chitinophaga</taxon>
    </lineage>
</organism>
<proteinExistence type="predicted"/>